<dbReference type="InterPro" id="IPR029063">
    <property type="entry name" value="SAM-dependent_MTases_sf"/>
</dbReference>
<feature type="domain" description="Methyltransferase type 11" evidence="1">
    <location>
        <begin position="57"/>
        <end position="105"/>
    </location>
</feature>
<accession>A0ABU1UKN1</accession>
<proteinExistence type="predicted"/>
<comment type="caution">
    <text evidence="2">The sequence shown here is derived from an EMBL/GenBank/DDBJ whole genome shotgun (WGS) entry which is preliminary data.</text>
</comment>
<organism evidence="2 3">
    <name type="scientific">Aeromicrobium panaciterrae</name>
    <dbReference type="NCBI Taxonomy" id="363861"/>
    <lineage>
        <taxon>Bacteria</taxon>
        <taxon>Bacillati</taxon>
        <taxon>Actinomycetota</taxon>
        <taxon>Actinomycetes</taxon>
        <taxon>Propionibacteriales</taxon>
        <taxon>Nocardioidaceae</taxon>
        <taxon>Aeromicrobium</taxon>
    </lineage>
</organism>
<dbReference type="Proteomes" id="UP001257739">
    <property type="component" value="Unassembled WGS sequence"/>
</dbReference>
<evidence type="ECO:0000313" key="2">
    <source>
        <dbReference type="EMBL" id="MDR7085721.1"/>
    </source>
</evidence>
<evidence type="ECO:0000259" key="1">
    <source>
        <dbReference type="Pfam" id="PF08241"/>
    </source>
</evidence>
<dbReference type="SUPFAM" id="SSF53335">
    <property type="entry name" value="S-adenosyl-L-methionine-dependent methyltransferases"/>
    <property type="match status" value="1"/>
</dbReference>
<sequence length="240" mass="27419">MTVLNLGCGYQTSDRCTNIDWSLPVRMKGSRVGRMVAPMILTGDRRTAYDAMDGDVMRHNLKKGIPFADQSVDGVYHSHLLEHLDYDVVPTFLKEVKRVLKPGGVHRIVVPDLEFEARRYIESLDGALRGDVTNEDHEWNILLLIHQMVRKESWGTSQRTGLRRWTENTVLGDARKRGETHQWMYDQVSLPAVLKEAGFVDPKVVSFNTSTLEDWPEYLLDQDEAGTEYRPGSLYVEARA</sequence>
<keyword evidence="3" id="KW-1185">Reference proteome</keyword>
<dbReference type="Pfam" id="PF08241">
    <property type="entry name" value="Methyltransf_11"/>
    <property type="match status" value="1"/>
</dbReference>
<name>A0ABU1UKN1_9ACTN</name>
<dbReference type="Gene3D" id="3.40.50.150">
    <property type="entry name" value="Vaccinia Virus protein VP39"/>
    <property type="match status" value="1"/>
</dbReference>
<dbReference type="InterPro" id="IPR013216">
    <property type="entry name" value="Methyltransf_11"/>
</dbReference>
<keyword evidence="2" id="KW-0808">Transferase</keyword>
<dbReference type="GO" id="GO:0008168">
    <property type="term" value="F:methyltransferase activity"/>
    <property type="evidence" value="ECO:0007669"/>
    <property type="project" value="UniProtKB-KW"/>
</dbReference>
<dbReference type="CDD" id="cd02440">
    <property type="entry name" value="AdoMet_MTases"/>
    <property type="match status" value="1"/>
</dbReference>
<gene>
    <name evidence="2" type="ORF">J2X11_000560</name>
</gene>
<protein>
    <submittedName>
        <fullName evidence="2">SAM-dependent methyltransferase</fullName>
    </submittedName>
</protein>
<reference evidence="2 3" key="1">
    <citation type="submission" date="2023-07" db="EMBL/GenBank/DDBJ databases">
        <title>Sorghum-associated microbial communities from plants grown in Nebraska, USA.</title>
        <authorList>
            <person name="Schachtman D."/>
        </authorList>
    </citation>
    <scope>NUCLEOTIDE SEQUENCE [LARGE SCALE GENOMIC DNA]</scope>
    <source>
        <strain evidence="2 3">BE248</strain>
    </source>
</reference>
<dbReference type="GO" id="GO:0032259">
    <property type="term" value="P:methylation"/>
    <property type="evidence" value="ECO:0007669"/>
    <property type="project" value="UniProtKB-KW"/>
</dbReference>
<dbReference type="RefSeq" id="WP_309966558.1">
    <property type="nucleotide sequence ID" value="NZ_JAVDWH010000001.1"/>
</dbReference>
<keyword evidence="2" id="KW-0489">Methyltransferase</keyword>
<evidence type="ECO:0000313" key="3">
    <source>
        <dbReference type="Proteomes" id="UP001257739"/>
    </source>
</evidence>
<dbReference type="EMBL" id="JAVDWH010000001">
    <property type="protein sequence ID" value="MDR7085721.1"/>
    <property type="molecule type" value="Genomic_DNA"/>
</dbReference>